<name>A0A4Y2B311_ARAVE</name>
<gene>
    <name evidence="1" type="ORF">AVEN_193126_1</name>
</gene>
<accession>A0A4Y2B311</accession>
<dbReference type="Proteomes" id="UP000499080">
    <property type="component" value="Unassembled WGS sequence"/>
</dbReference>
<comment type="caution">
    <text evidence="1">The sequence shown here is derived from an EMBL/GenBank/DDBJ whole genome shotgun (WGS) entry which is preliminary data.</text>
</comment>
<evidence type="ECO:0000313" key="1">
    <source>
        <dbReference type="EMBL" id="GBL85666.1"/>
    </source>
</evidence>
<organism evidence="1 2">
    <name type="scientific">Araneus ventricosus</name>
    <name type="common">Orbweaver spider</name>
    <name type="synonym">Epeira ventricosa</name>
    <dbReference type="NCBI Taxonomy" id="182803"/>
    <lineage>
        <taxon>Eukaryota</taxon>
        <taxon>Metazoa</taxon>
        <taxon>Ecdysozoa</taxon>
        <taxon>Arthropoda</taxon>
        <taxon>Chelicerata</taxon>
        <taxon>Arachnida</taxon>
        <taxon>Araneae</taxon>
        <taxon>Araneomorphae</taxon>
        <taxon>Entelegynae</taxon>
        <taxon>Araneoidea</taxon>
        <taxon>Araneidae</taxon>
        <taxon>Araneus</taxon>
    </lineage>
</organism>
<dbReference type="AlphaFoldDB" id="A0A4Y2B311"/>
<keyword evidence="2" id="KW-1185">Reference proteome</keyword>
<reference evidence="1 2" key="1">
    <citation type="journal article" date="2019" name="Sci. Rep.">
        <title>Orb-weaving spider Araneus ventricosus genome elucidates the spidroin gene catalogue.</title>
        <authorList>
            <person name="Kono N."/>
            <person name="Nakamura H."/>
            <person name="Ohtoshi R."/>
            <person name="Moran D.A.P."/>
            <person name="Shinohara A."/>
            <person name="Yoshida Y."/>
            <person name="Fujiwara M."/>
            <person name="Mori M."/>
            <person name="Tomita M."/>
            <person name="Arakawa K."/>
        </authorList>
    </citation>
    <scope>NUCLEOTIDE SEQUENCE [LARGE SCALE GENOMIC DNA]</scope>
</reference>
<sequence>MDRFQQKIDTHCEGIECLSDRFAVLEPRNLIENSETELPKFEQSLIENYYELSANSILTEIPHIRRFPKAVNIPKEVSWLDFLKILRVCG</sequence>
<dbReference type="OrthoDB" id="10066376at2759"/>
<proteinExistence type="predicted"/>
<protein>
    <submittedName>
        <fullName evidence="1">Uncharacterized protein</fullName>
    </submittedName>
</protein>
<evidence type="ECO:0000313" key="2">
    <source>
        <dbReference type="Proteomes" id="UP000499080"/>
    </source>
</evidence>
<dbReference type="EMBL" id="BGPR01000044">
    <property type="protein sequence ID" value="GBL85666.1"/>
    <property type="molecule type" value="Genomic_DNA"/>
</dbReference>